<comment type="caution">
    <text evidence="1">The sequence shown here is derived from an EMBL/GenBank/DDBJ whole genome shotgun (WGS) entry which is preliminary data.</text>
</comment>
<reference evidence="1 2" key="1">
    <citation type="submission" date="2016-03" db="EMBL/GenBank/DDBJ databases">
        <title>Comparative genomics of the ectomycorrhizal sister species Rhizopogon vinicolor and Rhizopogon vesiculosus (Basidiomycota: Boletales) reveals a divergence of the mating type B locus.</title>
        <authorList>
            <person name="Mujic A.B."/>
            <person name="Kuo A."/>
            <person name="Tritt A."/>
            <person name="Lipzen A."/>
            <person name="Chen C."/>
            <person name="Johnson J."/>
            <person name="Sharma A."/>
            <person name="Barry K."/>
            <person name="Grigoriev I.V."/>
            <person name="Spatafora J.W."/>
        </authorList>
    </citation>
    <scope>NUCLEOTIDE SEQUENCE [LARGE SCALE GENOMIC DNA]</scope>
    <source>
        <strain evidence="1 2">AM-OR11-056</strain>
    </source>
</reference>
<dbReference type="EMBL" id="LVVM01000232">
    <property type="protein sequence ID" value="OJA21236.1"/>
    <property type="molecule type" value="Genomic_DNA"/>
</dbReference>
<protein>
    <submittedName>
        <fullName evidence="1">Uncharacterized protein</fullName>
    </submittedName>
</protein>
<proteinExistence type="predicted"/>
<gene>
    <name evidence="1" type="ORF">AZE42_13514</name>
</gene>
<name>A0A1J8RBG8_9AGAM</name>
<evidence type="ECO:0000313" key="1">
    <source>
        <dbReference type="EMBL" id="OJA21236.1"/>
    </source>
</evidence>
<sequence>MSRIYPDQSNP</sequence>
<dbReference type="Proteomes" id="UP000183567">
    <property type="component" value="Unassembled WGS sequence"/>
</dbReference>
<accession>A0A1J8RBG8</accession>
<organism evidence="1 2">
    <name type="scientific">Rhizopogon vesiculosus</name>
    <dbReference type="NCBI Taxonomy" id="180088"/>
    <lineage>
        <taxon>Eukaryota</taxon>
        <taxon>Fungi</taxon>
        <taxon>Dikarya</taxon>
        <taxon>Basidiomycota</taxon>
        <taxon>Agaricomycotina</taxon>
        <taxon>Agaricomycetes</taxon>
        <taxon>Agaricomycetidae</taxon>
        <taxon>Boletales</taxon>
        <taxon>Suillineae</taxon>
        <taxon>Rhizopogonaceae</taxon>
        <taxon>Rhizopogon</taxon>
    </lineage>
</organism>
<evidence type="ECO:0000313" key="2">
    <source>
        <dbReference type="Proteomes" id="UP000183567"/>
    </source>
</evidence>
<keyword evidence="2" id="KW-1185">Reference proteome</keyword>